<dbReference type="InterPro" id="IPR008166">
    <property type="entry name" value="Glyco_transf_92"/>
</dbReference>
<proteinExistence type="inferred from homology"/>
<dbReference type="Proteomes" id="UP001497457">
    <property type="component" value="Chromosome 36b"/>
</dbReference>
<evidence type="ECO:0000256" key="9">
    <source>
        <dbReference type="SAM" id="MobiDB-lite"/>
    </source>
</evidence>
<reference evidence="10 11" key="2">
    <citation type="submission" date="2024-10" db="EMBL/GenBank/DDBJ databases">
        <authorList>
            <person name="Ryan C."/>
        </authorList>
    </citation>
    <scope>NUCLEOTIDE SEQUENCE [LARGE SCALE GENOMIC DNA]</scope>
</reference>
<reference evidence="11" key="1">
    <citation type="submission" date="2024-06" db="EMBL/GenBank/DDBJ databases">
        <authorList>
            <person name="Ryan C."/>
        </authorList>
    </citation>
    <scope>NUCLEOTIDE SEQUENCE [LARGE SCALE GENOMIC DNA]</scope>
</reference>
<dbReference type="EMBL" id="OZ075146">
    <property type="protein sequence ID" value="CAL5054719.1"/>
    <property type="molecule type" value="Genomic_DNA"/>
</dbReference>
<evidence type="ECO:0000256" key="6">
    <source>
        <dbReference type="ARBA" id="ARBA00022989"/>
    </source>
</evidence>
<feature type="region of interest" description="Disordered" evidence="9">
    <location>
        <begin position="78"/>
        <end position="116"/>
    </location>
</feature>
<organism evidence="10 11">
    <name type="scientific">Urochloa decumbens</name>
    <dbReference type="NCBI Taxonomy" id="240449"/>
    <lineage>
        <taxon>Eukaryota</taxon>
        <taxon>Viridiplantae</taxon>
        <taxon>Streptophyta</taxon>
        <taxon>Embryophyta</taxon>
        <taxon>Tracheophyta</taxon>
        <taxon>Spermatophyta</taxon>
        <taxon>Magnoliopsida</taxon>
        <taxon>Liliopsida</taxon>
        <taxon>Poales</taxon>
        <taxon>Poaceae</taxon>
        <taxon>PACMAD clade</taxon>
        <taxon>Panicoideae</taxon>
        <taxon>Panicodae</taxon>
        <taxon>Paniceae</taxon>
        <taxon>Melinidinae</taxon>
        <taxon>Urochloa</taxon>
    </lineage>
</organism>
<evidence type="ECO:0000256" key="5">
    <source>
        <dbReference type="ARBA" id="ARBA00022692"/>
    </source>
</evidence>
<evidence type="ECO:0000256" key="4">
    <source>
        <dbReference type="ARBA" id="ARBA00022679"/>
    </source>
</evidence>
<dbReference type="PANTHER" id="PTHR21461:SF81">
    <property type="entry name" value="GLYCOSYLTRANSFERASE FAMILY 92 PROTEIN"/>
    <property type="match status" value="1"/>
</dbReference>
<evidence type="ECO:0000256" key="1">
    <source>
        <dbReference type="ARBA" id="ARBA00004167"/>
    </source>
</evidence>
<keyword evidence="11" id="KW-1185">Reference proteome</keyword>
<dbReference type="AlphaFoldDB" id="A0ABC9EBR0"/>
<feature type="compositionally biased region" description="Low complexity" evidence="9">
    <location>
        <begin position="78"/>
        <end position="111"/>
    </location>
</feature>
<accession>A0ABC9EBR0</accession>
<evidence type="ECO:0000256" key="2">
    <source>
        <dbReference type="ARBA" id="ARBA00007647"/>
    </source>
</evidence>
<keyword evidence="6 8" id="KW-1133">Transmembrane helix</keyword>
<feature type="transmembrane region" description="Helical" evidence="8">
    <location>
        <begin position="12"/>
        <end position="39"/>
    </location>
</feature>
<protein>
    <recommendedName>
        <fullName evidence="8">Glycosyltransferase family 92 protein</fullName>
        <ecNumber evidence="8">2.4.1.-</ecNumber>
    </recommendedName>
</protein>
<gene>
    <name evidence="10" type="ORF">URODEC1_LOCUS93970</name>
</gene>
<comment type="subcellular location">
    <subcellularLocation>
        <location evidence="1">Membrane</location>
        <topology evidence="1">Single-pass membrane protein</topology>
    </subcellularLocation>
</comment>
<dbReference type="Pfam" id="PF01697">
    <property type="entry name" value="Glyco_transf_92"/>
    <property type="match status" value="1"/>
</dbReference>
<evidence type="ECO:0000256" key="7">
    <source>
        <dbReference type="ARBA" id="ARBA00023136"/>
    </source>
</evidence>
<keyword evidence="5 8" id="KW-0812">Transmembrane</keyword>
<sequence length="530" mass="58771">MKYNARKDAGGGAAFAIPCVDVKSFVASLAFLTLFVAFWQLQPYGSLLTAARSSASPPCSLLATAAAADLTSPDSTAVTATASTQPAAASGTTTPTAAATNAAAPVRVARPARQEDPNKRVLRPYGSAAALFVQMGAYRGGPRTFAVVGLASKPTHVFGTPYFKCEWVPNPTAGDPSPRPVRTKAYKMLPDWGYGRVYTVVVVNCTFPSNPNAGNAGGKLLVHAYYSTASRRYERFVALEEAPGSYDESRFSPPFQYDYLYCGSSLYGNLSASRMREWVAYHAHFFGPRSHFVLHDAGGISPEVKAVLDPWVRAGRVTVQDITAQAEYDGYYYNQFLVVNDCLHRYRHAANWTFFFDVDEYLYLPNGQKLDEVLGKLSGYSQFTIEQNPMSSKLCLEDPSRNYSREWGFEKLVFRNSITRVRRDRKYAIQARNAYSAGVHMSQHVRGRTTHKTESLIRYYHYHNSINVMGEPCREFVQTPVNGSKIMFEKTPFVYDDSMKRLVGEIKRFEKEIIGSVQAVANRLAKAGGT</sequence>
<keyword evidence="3 8" id="KW-0328">Glycosyltransferase</keyword>
<name>A0ABC9EBR0_9POAL</name>
<evidence type="ECO:0000256" key="3">
    <source>
        <dbReference type="ARBA" id="ARBA00022676"/>
    </source>
</evidence>
<dbReference type="PANTHER" id="PTHR21461">
    <property type="entry name" value="GLYCOSYLTRANSFERASE FAMILY 92 PROTEIN"/>
    <property type="match status" value="1"/>
</dbReference>
<keyword evidence="7 8" id="KW-0472">Membrane</keyword>
<keyword evidence="4 8" id="KW-0808">Transferase</keyword>
<dbReference type="GO" id="GO:0016020">
    <property type="term" value="C:membrane"/>
    <property type="evidence" value="ECO:0007669"/>
    <property type="project" value="UniProtKB-SubCell"/>
</dbReference>
<comment type="similarity">
    <text evidence="2 8">Belongs to the glycosyltransferase 92 family.</text>
</comment>
<dbReference type="GO" id="GO:0016757">
    <property type="term" value="F:glycosyltransferase activity"/>
    <property type="evidence" value="ECO:0007669"/>
    <property type="project" value="UniProtKB-UniRule"/>
</dbReference>
<evidence type="ECO:0000313" key="11">
    <source>
        <dbReference type="Proteomes" id="UP001497457"/>
    </source>
</evidence>
<evidence type="ECO:0000256" key="8">
    <source>
        <dbReference type="RuleBase" id="RU366017"/>
    </source>
</evidence>
<evidence type="ECO:0000313" key="10">
    <source>
        <dbReference type="EMBL" id="CAL5054719.1"/>
    </source>
</evidence>
<dbReference type="EC" id="2.4.1.-" evidence="8"/>